<evidence type="ECO:0000259" key="7">
    <source>
        <dbReference type="PROSITE" id="PS50850"/>
    </source>
</evidence>
<feature type="region of interest" description="Disordered" evidence="5">
    <location>
        <begin position="1"/>
        <end position="25"/>
    </location>
</feature>
<evidence type="ECO:0000256" key="2">
    <source>
        <dbReference type="ARBA" id="ARBA00022692"/>
    </source>
</evidence>
<feature type="compositionally biased region" description="Basic and acidic residues" evidence="5">
    <location>
        <begin position="1"/>
        <end position="10"/>
    </location>
</feature>
<feature type="transmembrane region" description="Helical" evidence="6">
    <location>
        <begin position="190"/>
        <end position="210"/>
    </location>
</feature>
<evidence type="ECO:0000256" key="5">
    <source>
        <dbReference type="SAM" id="MobiDB-lite"/>
    </source>
</evidence>
<dbReference type="SUPFAM" id="SSF103473">
    <property type="entry name" value="MFS general substrate transporter"/>
    <property type="match status" value="1"/>
</dbReference>
<evidence type="ECO:0000313" key="9">
    <source>
        <dbReference type="Proteomes" id="UP001224890"/>
    </source>
</evidence>
<dbReference type="InterPro" id="IPR036259">
    <property type="entry name" value="MFS_trans_sf"/>
</dbReference>
<name>A0AAJ0A856_9PEZI</name>
<feature type="transmembrane region" description="Helical" evidence="6">
    <location>
        <begin position="262"/>
        <end position="281"/>
    </location>
</feature>
<dbReference type="FunFam" id="1.20.1720.10:FF:000012">
    <property type="entry name" value="MFS toxin efflux pump (AflT)"/>
    <property type="match status" value="1"/>
</dbReference>
<protein>
    <submittedName>
        <fullName evidence="8">Major facilitator superfamily domain-containing protein</fullName>
    </submittedName>
</protein>
<dbReference type="GO" id="GO:0022857">
    <property type="term" value="F:transmembrane transporter activity"/>
    <property type="evidence" value="ECO:0007669"/>
    <property type="project" value="InterPro"/>
</dbReference>
<proteinExistence type="predicted"/>
<feature type="transmembrane region" description="Helical" evidence="6">
    <location>
        <begin position="132"/>
        <end position="152"/>
    </location>
</feature>
<dbReference type="GeneID" id="85465699"/>
<feature type="transmembrane region" description="Helical" evidence="6">
    <location>
        <begin position="158"/>
        <end position="178"/>
    </location>
</feature>
<evidence type="ECO:0000256" key="4">
    <source>
        <dbReference type="ARBA" id="ARBA00023136"/>
    </source>
</evidence>
<dbReference type="Pfam" id="PF07690">
    <property type="entry name" value="MFS_1"/>
    <property type="match status" value="1"/>
</dbReference>
<comment type="subcellular location">
    <subcellularLocation>
        <location evidence="1">Membrane</location>
        <topology evidence="1">Multi-pass membrane protein</topology>
    </subcellularLocation>
</comment>
<dbReference type="EMBL" id="JAHMHR010000075">
    <property type="protein sequence ID" value="KAK1658296.1"/>
    <property type="molecule type" value="Genomic_DNA"/>
</dbReference>
<evidence type="ECO:0000313" key="8">
    <source>
        <dbReference type="EMBL" id="KAK1658296.1"/>
    </source>
</evidence>
<feature type="transmembrane region" description="Helical" evidence="6">
    <location>
        <begin position="301"/>
        <end position="326"/>
    </location>
</feature>
<dbReference type="Proteomes" id="UP001224890">
    <property type="component" value="Unassembled WGS sequence"/>
</dbReference>
<dbReference type="AlphaFoldDB" id="A0AAJ0A856"/>
<reference evidence="8" key="1">
    <citation type="submission" date="2021-06" db="EMBL/GenBank/DDBJ databases">
        <title>Comparative genomics, transcriptomics and evolutionary studies reveal genomic signatures of adaptation to plant cell wall in hemibiotrophic fungi.</title>
        <authorList>
            <consortium name="DOE Joint Genome Institute"/>
            <person name="Baroncelli R."/>
            <person name="Diaz J.F."/>
            <person name="Benocci T."/>
            <person name="Peng M."/>
            <person name="Battaglia E."/>
            <person name="Haridas S."/>
            <person name="Andreopoulos W."/>
            <person name="Labutti K."/>
            <person name="Pangilinan J."/>
            <person name="Floch G.L."/>
            <person name="Makela M.R."/>
            <person name="Henrissat B."/>
            <person name="Grigoriev I.V."/>
            <person name="Crouch J.A."/>
            <person name="De Vries R.P."/>
            <person name="Sukno S.A."/>
            <person name="Thon M.R."/>
        </authorList>
    </citation>
    <scope>NUCLEOTIDE SEQUENCE</scope>
    <source>
        <strain evidence="8">CBS 193.32</strain>
    </source>
</reference>
<keyword evidence="2 6" id="KW-0812">Transmembrane</keyword>
<dbReference type="Gene3D" id="1.20.1250.20">
    <property type="entry name" value="MFS general substrate transporter like domains"/>
    <property type="match status" value="1"/>
</dbReference>
<dbReference type="CDD" id="cd17502">
    <property type="entry name" value="MFS_Azr1_MDR_like"/>
    <property type="match status" value="1"/>
</dbReference>
<sequence>MESIEKKTSQDEAPGTNDGSREPASPEYVEGLPLVCIIIGLTLAVFCLSLDRTILATAVPKITTEFNSLNDVAWYGSSYLLTTCCFQLMFGKLYAEFRVTWVFLSALAFFELGTIVCAAAPNSVALIIGRAISGIGCAGLLSGTFIIIAQSFPVHKRPIYTGMIGGMAGVAEIIAPTLGGALTDNATWRWCFWINLPLGAITAVVVFLYVKPPADAEPKQPKSIGALLNSMDPIGTVLLMPFMVCLLLALQWGGTTFAWSNWRIILCLCLFGVLFLAWLGIQYFRGDDATLPLRLIRQRSVASGMVFMLGVNGAVFVIVYYVSIRFQVVKDTTAEQSGINFLTSSTAVSVSSILSGVLTSKLGYWVPQMIFSTIVTSISSGFIFRYKVETTTAYWAGTLFMFGFGAGMGMQMPLAAIQTVLKGADVSLGTSSLILAQTLAGSIFLSVAQSLFQSRLLIELAAQAPQVDAQVVIGHGASGIKDMVAERYGGAAALDVLGAYNHALRACFLLCIVLSCLTGIGALGTEWRSVREDAPKDTVDDRQTASDGETSRSDI</sequence>
<feature type="transmembrane region" description="Helical" evidence="6">
    <location>
        <begin position="503"/>
        <end position="523"/>
    </location>
</feature>
<dbReference type="InterPro" id="IPR020846">
    <property type="entry name" value="MFS_dom"/>
</dbReference>
<feature type="transmembrane region" description="Helical" evidence="6">
    <location>
        <begin position="72"/>
        <end position="95"/>
    </location>
</feature>
<organism evidence="8 9">
    <name type="scientific">Colletotrichum godetiae</name>
    <dbReference type="NCBI Taxonomy" id="1209918"/>
    <lineage>
        <taxon>Eukaryota</taxon>
        <taxon>Fungi</taxon>
        <taxon>Dikarya</taxon>
        <taxon>Ascomycota</taxon>
        <taxon>Pezizomycotina</taxon>
        <taxon>Sordariomycetes</taxon>
        <taxon>Hypocreomycetidae</taxon>
        <taxon>Glomerellales</taxon>
        <taxon>Glomerellaceae</taxon>
        <taxon>Colletotrichum</taxon>
        <taxon>Colletotrichum acutatum species complex</taxon>
    </lineage>
</organism>
<dbReference type="InterPro" id="IPR011701">
    <property type="entry name" value="MFS"/>
</dbReference>
<evidence type="ECO:0000256" key="3">
    <source>
        <dbReference type="ARBA" id="ARBA00022989"/>
    </source>
</evidence>
<feature type="transmembrane region" description="Helical" evidence="6">
    <location>
        <begin position="338"/>
        <end position="358"/>
    </location>
</feature>
<evidence type="ECO:0000256" key="6">
    <source>
        <dbReference type="SAM" id="Phobius"/>
    </source>
</evidence>
<comment type="caution">
    <text evidence="8">The sequence shown here is derived from an EMBL/GenBank/DDBJ whole genome shotgun (WGS) entry which is preliminary data.</text>
</comment>
<dbReference type="PROSITE" id="PS50850">
    <property type="entry name" value="MFS"/>
    <property type="match status" value="1"/>
</dbReference>
<feature type="transmembrane region" description="Helical" evidence="6">
    <location>
        <begin position="101"/>
        <end position="120"/>
    </location>
</feature>
<dbReference type="RefSeq" id="XP_060423060.1">
    <property type="nucleotide sequence ID" value="XM_060581173.1"/>
</dbReference>
<gene>
    <name evidence="8" type="ORF">BDP55DRAFT_773392</name>
</gene>
<dbReference type="PRINTS" id="PR01036">
    <property type="entry name" value="TCRTETB"/>
</dbReference>
<accession>A0AAJ0A856</accession>
<keyword evidence="3 6" id="KW-1133">Transmembrane helix</keyword>
<dbReference type="GO" id="GO:0005886">
    <property type="term" value="C:plasma membrane"/>
    <property type="evidence" value="ECO:0007669"/>
    <property type="project" value="TreeGrafter"/>
</dbReference>
<feature type="transmembrane region" description="Helical" evidence="6">
    <location>
        <begin position="31"/>
        <end position="51"/>
    </location>
</feature>
<keyword evidence="9" id="KW-1185">Reference proteome</keyword>
<feature type="region of interest" description="Disordered" evidence="5">
    <location>
        <begin position="533"/>
        <end position="555"/>
    </location>
</feature>
<feature type="transmembrane region" description="Helical" evidence="6">
    <location>
        <begin position="230"/>
        <end position="250"/>
    </location>
</feature>
<feature type="transmembrane region" description="Helical" evidence="6">
    <location>
        <begin position="393"/>
        <end position="414"/>
    </location>
</feature>
<dbReference type="PANTHER" id="PTHR23501">
    <property type="entry name" value="MAJOR FACILITATOR SUPERFAMILY"/>
    <property type="match status" value="1"/>
</dbReference>
<keyword evidence="4 6" id="KW-0472">Membrane</keyword>
<dbReference type="PANTHER" id="PTHR23501:SF199">
    <property type="entry name" value="MFS EFFLUX TRANSPORTER INPD-RELATED"/>
    <property type="match status" value="1"/>
</dbReference>
<evidence type="ECO:0000256" key="1">
    <source>
        <dbReference type="ARBA" id="ARBA00004141"/>
    </source>
</evidence>
<feature type="domain" description="Major facilitator superfamily (MFS) profile" evidence="7">
    <location>
        <begin position="37"/>
        <end position="555"/>
    </location>
</feature>
<feature type="transmembrane region" description="Helical" evidence="6">
    <location>
        <begin position="364"/>
        <end position="386"/>
    </location>
</feature>